<proteinExistence type="predicted"/>
<feature type="region of interest" description="Disordered" evidence="1">
    <location>
        <begin position="628"/>
        <end position="663"/>
    </location>
</feature>
<dbReference type="AlphaFoldDB" id="A0AAW0E9T0"/>
<keyword evidence="3" id="KW-1185">Reference proteome</keyword>
<dbReference type="EMBL" id="JAYKXP010000002">
    <property type="protein sequence ID" value="KAK7060972.1"/>
    <property type="molecule type" value="Genomic_DNA"/>
</dbReference>
<protein>
    <submittedName>
        <fullName evidence="2">Uncharacterized protein</fullName>
    </submittedName>
</protein>
<evidence type="ECO:0000313" key="2">
    <source>
        <dbReference type="EMBL" id="KAK7060972.1"/>
    </source>
</evidence>
<feature type="compositionally biased region" description="Basic residues" evidence="1">
    <location>
        <begin position="338"/>
        <end position="348"/>
    </location>
</feature>
<gene>
    <name evidence="2" type="ORF">VNI00_000707</name>
</gene>
<dbReference type="Proteomes" id="UP001383192">
    <property type="component" value="Unassembled WGS sequence"/>
</dbReference>
<organism evidence="2 3">
    <name type="scientific">Paramarasmius palmivorus</name>
    <dbReference type="NCBI Taxonomy" id="297713"/>
    <lineage>
        <taxon>Eukaryota</taxon>
        <taxon>Fungi</taxon>
        <taxon>Dikarya</taxon>
        <taxon>Basidiomycota</taxon>
        <taxon>Agaricomycotina</taxon>
        <taxon>Agaricomycetes</taxon>
        <taxon>Agaricomycetidae</taxon>
        <taxon>Agaricales</taxon>
        <taxon>Marasmiineae</taxon>
        <taxon>Marasmiaceae</taxon>
        <taxon>Paramarasmius</taxon>
    </lineage>
</organism>
<feature type="compositionally biased region" description="Polar residues" evidence="1">
    <location>
        <begin position="76"/>
        <end position="92"/>
    </location>
</feature>
<name>A0AAW0E9T0_9AGAR</name>
<evidence type="ECO:0000313" key="3">
    <source>
        <dbReference type="Proteomes" id="UP001383192"/>
    </source>
</evidence>
<feature type="region of interest" description="Disordered" evidence="1">
    <location>
        <begin position="328"/>
        <end position="348"/>
    </location>
</feature>
<feature type="compositionally biased region" description="Polar residues" evidence="1">
    <location>
        <begin position="264"/>
        <end position="282"/>
    </location>
</feature>
<feature type="compositionally biased region" description="Polar residues" evidence="1">
    <location>
        <begin position="150"/>
        <end position="161"/>
    </location>
</feature>
<sequence>MAQDANPPDFSTFNSMAQQIMTFLPHLQTFVDQHPELAGQRSSVTRDDTLAPGQHRRTPLAVGVSQEESEYMGLPPSTQQRTLVNSQSTPSDGFQHDDDHLEPPPPQLRNSNVSRRPVNSGMSAQPNREFEPPPSQPFASHSRPRDSAQPLRSSRFFNQSQPDEHFEPPPPSQPRGSSNNHSSGLFDQSEQPDEQLEPPPSTQPRASRNARPSGIFSQSLQPDERFESPPPSQYRAFRHNQLSGPFNRNSQPDNYLGPPPPSQLAPSTLRSSRNVPSAASHNSPPPITPFTSINMLNSITRSSSSSGHPRLTTHPGFASLIQHANRTRMEHAQASLPRNRKPRGKAKRAPTLFTQLSGPRLEDCIQMDGGEAVAVNLKIKVFPPYPSQADRRELNIPNNIFRYWFNENSFEAVLSSLHLIHYIQHLSISTTISDLFAELKHTLVELGYRFGSSASLPPFLGEERYPFTLLGYLNAGRCNGDNKAPKLVAKTHMPDETLESLLRNSREFGIARWAVSRDNYFELNVIMRASYVELDANLHELQLGPSNEVRAHRCLGKRIYAIFRSDIDALDSEGMQELFGEECDRLLERTCQQQEEEETEEHVVARTLTRGSGLRSLSARGRLTTVASASTSRSVSSSSTSSASSLMSTSSSELLPSFPSGPSRAFEPTMNEPASFSFSEKVWEDADWKSPQAKRSPQPVDAWYEFQRPRAIFDAVGDRYRDTNDDDVPNLHLKATSVAGLASQLEDEIVAALRDQDFTVVLSPNRHFTIIDEEDEFVTSGPGTEFEVVQYFVKKHLDNQGDGLLVQRVDQYSTLATVPIHAARWITEQKKQALGILGTAAALSLVYGMGAEPINPLLLVYLINGGDLRCLTPGLMAKWFPQVHQTIQDWISAGPEGDTSRFQGHFATYHDMTIGSISSRSQAMHNALGWEMLQNTIVGPHRSSHPYFQAFLAGFLVPMRNGFTLPDYAHSFTYGAEKFVTDAFSSSIKGYSSLRISYDTSALKDDTLERVNELLIGDNSLSATSLPALFQRFLEGTGAPCPSELEAIKHRFSKMINLGELDEPSFRSKIFSWAATGVTYVLQSGEETTVHFVENDNAEYIGGILARHVHGYVSSGVCKFQTCPRKMFIPVSFIIKLLEQAYDENSVFPNARLAIDHWLLASSLDGIEQHNII</sequence>
<accession>A0AAW0E9T0</accession>
<feature type="compositionally biased region" description="Polar residues" evidence="1">
    <location>
        <begin position="174"/>
        <end position="189"/>
    </location>
</feature>
<evidence type="ECO:0000256" key="1">
    <source>
        <dbReference type="SAM" id="MobiDB-lite"/>
    </source>
</evidence>
<reference evidence="2 3" key="1">
    <citation type="submission" date="2024-01" db="EMBL/GenBank/DDBJ databases">
        <title>A draft genome for a cacao thread blight-causing isolate of Paramarasmius palmivorus.</title>
        <authorList>
            <person name="Baruah I.K."/>
            <person name="Bukari Y."/>
            <person name="Amoako-Attah I."/>
            <person name="Meinhardt L.W."/>
            <person name="Bailey B.A."/>
            <person name="Cohen S.P."/>
        </authorList>
    </citation>
    <scope>NUCLEOTIDE SEQUENCE [LARGE SCALE GENOMIC DNA]</scope>
    <source>
        <strain evidence="2 3">GH-12</strain>
    </source>
</reference>
<comment type="caution">
    <text evidence="2">The sequence shown here is derived from an EMBL/GenBank/DDBJ whole genome shotgun (WGS) entry which is preliminary data.</text>
</comment>
<feature type="compositionally biased region" description="Polar residues" evidence="1">
    <location>
        <begin position="240"/>
        <end position="253"/>
    </location>
</feature>
<feature type="region of interest" description="Disordered" evidence="1">
    <location>
        <begin position="35"/>
        <end position="292"/>
    </location>
</feature>